<evidence type="ECO:0000313" key="5">
    <source>
        <dbReference type="Proteomes" id="UP000243579"/>
    </source>
</evidence>
<dbReference type="AlphaFoldDB" id="A0A1V9Y661"/>
<evidence type="ECO:0000313" key="4">
    <source>
        <dbReference type="EMBL" id="OQR81215.1"/>
    </source>
</evidence>
<dbReference type="Gene3D" id="3.60.15.10">
    <property type="entry name" value="Ribonuclease Z/Hydroxyacylglutathione hydrolase-like"/>
    <property type="match status" value="1"/>
</dbReference>
<sequence>MSFLGLPLLTERTAFRGAIYATEPCARLGRLLLLEILELLERKRMLTGGGSKPWLSRSNIKDLPAVEQTRFLDLELDKWVEPYTRHEIESCLERLTYITYKETISFSYELKITAVSSGFALGSCSWMLESANEKLVYVPTASSEMNRHPTALDIESFTDCDILLLTDMKVDRSPLVNTTAQIEAFLNHALRVYARGGCSLVPCTLDGVFFDLMENWELFLRARHHTPIPVYLVSPVGAAVCDAVFGPQWLCDSKIDKICAGEPAFVHSTMLQRGHLRLLPTASGALAKALEEPCLIFVSDPSLRLGAAATVLGHLAAKPVGAAVIGIDPHVSPGHALAPFQPLHAVEVIHAPIDMRLSCNDANTLVTQCLPQHLLVPECFTRKHHDHEQSVRWLHELVPSRATTSTTLLRTLEPVVVTKPAKKNIDAVLDPKLAAQTQLTLIDKNAAALVQTQIELGPDQCVLKPVPFTNVPMATGSRATKRLCVREVANVLLGDLNPHLLIQALEVAEFGGVHSQEQDGTLVLSFRDTVVTYVARDNKTSITSSDEGIRDLVGQLVLGQLSVLPY</sequence>
<evidence type="ECO:0000256" key="2">
    <source>
        <dbReference type="ARBA" id="ARBA00023242"/>
    </source>
</evidence>
<dbReference type="GO" id="GO:0032039">
    <property type="term" value="C:integrator complex"/>
    <property type="evidence" value="ECO:0007669"/>
    <property type="project" value="InterPro"/>
</dbReference>
<accession>A0A1V9Y661</accession>
<feature type="domain" description="Metallo-beta-lactamase" evidence="3">
    <location>
        <begin position="15"/>
        <end position="148"/>
    </location>
</feature>
<dbReference type="STRING" id="1202772.A0A1V9Y661"/>
<dbReference type="EMBL" id="JNBR01002827">
    <property type="protein sequence ID" value="OQR81215.1"/>
    <property type="molecule type" value="Genomic_DNA"/>
</dbReference>
<dbReference type="Proteomes" id="UP000243579">
    <property type="component" value="Unassembled WGS sequence"/>
</dbReference>
<dbReference type="PANTHER" id="PTHR46094">
    <property type="entry name" value="INTEGRATOR COMPLEX SUBUNIT 9"/>
    <property type="match status" value="1"/>
</dbReference>
<dbReference type="PANTHER" id="PTHR46094:SF1">
    <property type="entry name" value="INTEGRATOR COMPLEX SUBUNIT 9"/>
    <property type="match status" value="1"/>
</dbReference>
<dbReference type="InterPro" id="IPR027074">
    <property type="entry name" value="Integrator_9su"/>
</dbReference>
<dbReference type="Pfam" id="PF16661">
    <property type="entry name" value="Lactamase_B_6"/>
    <property type="match status" value="1"/>
</dbReference>
<organism evidence="4 5">
    <name type="scientific">Achlya hypogyna</name>
    <name type="common">Oomycete</name>
    <name type="synonym">Protoachlya hypogyna</name>
    <dbReference type="NCBI Taxonomy" id="1202772"/>
    <lineage>
        <taxon>Eukaryota</taxon>
        <taxon>Sar</taxon>
        <taxon>Stramenopiles</taxon>
        <taxon>Oomycota</taxon>
        <taxon>Saprolegniomycetes</taxon>
        <taxon>Saprolegniales</taxon>
        <taxon>Achlyaceae</taxon>
        <taxon>Achlya</taxon>
    </lineage>
</organism>
<dbReference type="InterPro" id="IPR001279">
    <property type="entry name" value="Metallo-B-lactamas"/>
</dbReference>
<comment type="subcellular location">
    <subcellularLocation>
        <location evidence="1">Nucleus</location>
    </subcellularLocation>
</comment>
<keyword evidence="5" id="KW-1185">Reference proteome</keyword>
<keyword evidence="2" id="KW-0539">Nucleus</keyword>
<gene>
    <name evidence="4" type="ORF">ACHHYP_16651</name>
</gene>
<dbReference type="InterPro" id="IPR036866">
    <property type="entry name" value="RibonucZ/Hydroxyglut_hydro"/>
</dbReference>
<reference evidence="4 5" key="1">
    <citation type="journal article" date="2014" name="Genome Biol. Evol.">
        <title>The secreted proteins of Achlya hypogyna and Thraustotheca clavata identify the ancestral oomycete secretome and reveal gene acquisitions by horizontal gene transfer.</title>
        <authorList>
            <person name="Misner I."/>
            <person name="Blouin N."/>
            <person name="Leonard G."/>
            <person name="Richards T.A."/>
            <person name="Lane C.E."/>
        </authorList>
    </citation>
    <scope>NUCLEOTIDE SEQUENCE [LARGE SCALE GENOMIC DNA]</scope>
    <source>
        <strain evidence="4 5">ATCC 48635</strain>
    </source>
</reference>
<evidence type="ECO:0000256" key="1">
    <source>
        <dbReference type="ARBA" id="ARBA00004123"/>
    </source>
</evidence>
<dbReference type="OrthoDB" id="5600060at2759"/>
<comment type="caution">
    <text evidence="4">The sequence shown here is derived from an EMBL/GenBank/DDBJ whole genome shotgun (WGS) entry which is preliminary data.</text>
</comment>
<proteinExistence type="predicted"/>
<dbReference type="GO" id="GO:0034472">
    <property type="term" value="P:snRNA 3'-end processing"/>
    <property type="evidence" value="ECO:0007669"/>
    <property type="project" value="TreeGrafter"/>
</dbReference>
<protein>
    <submittedName>
        <fullName evidence="4">Integrator complex subunit</fullName>
    </submittedName>
</protein>
<name>A0A1V9Y661_ACHHY</name>
<dbReference type="SUPFAM" id="SSF56281">
    <property type="entry name" value="Metallo-hydrolase/oxidoreductase"/>
    <property type="match status" value="1"/>
</dbReference>
<evidence type="ECO:0000259" key="3">
    <source>
        <dbReference type="Pfam" id="PF16661"/>
    </source>
</evidence>